<keyword evidence="3" id="KW-1185">Reference proteome</keyword>
<evidence type="ECO:0000313" key="2">
    <source>
        <dbReference type="EMBL" id="MRG93964.1"/>
    </source>
</evidence>
<accession>A0A6N7PV61</accession>
<feature type="region of interest" description="Disordered" evidence="1">
    <location>
        <begin position="49"/>
        <end position="93"/>
    </location>
</feature>
<reference evidence="2 3" key="1">
    <citation type="submission" date="2019-10" db="EMBL/GenBank/DDBJ databases">
        <title>A soil myxobacterium in the family Polyangiaceae.</title>
        <authorList>
            <person name="Li Y."/>
            <person name="Wang J."/>
        </authorList>
    </citation>
    <scope>NUCLEOTIDE SEQUENCE [LARGE SCALE GENOMIC DNA]</scope>
    <source>
        <strain evidence="2 3">DSM 14734</strain>
    </source>
</reference>
<evidence type="ECO:0000313" key="3">
    <source>
        <dbReference type="Proteomes" id="UP000440224"/>
    </source>
</evidence>
<dbReference type="AlphaFoldDB" id="A0A6N7PV61"/>
<comment type="caution">
    <text evidence="2">The sequence shown here is derived from an EMBL/GenBank/DDBJ whole genome shotgun (WGS) entry which is preliminary data.</text>
</comment>
<proteinExistence type="predicted"/>
<dbReference type="EMBL" id="WJIE01000005">
    <property type="protein sequence ID" value="MRG93964.1"/>
    <property type="molecule type" value="Genomic_DNA"/>
</dbReference>
<dbReference type="Proteomes" id="UP000440224">
    <property type="component" value="Unassembled WGS sequence"/>
</dbReference>
<feature type="compositionally biased region" description="Gly residues" evidence="1">
    <location>
        <begin position="54"/>
        <end position="68"/>
    </location>
</feature>
<gene>
    <name evidence="2" type="ORF">GF068_18870</name>
</gene>
<evidence type="ECO:0000256" key="1">
    <source>
        <dbReference type="SAM" id="MobiDB-lite"/>
    </source>
</evidence>
<feature type="compositionally biased region" description="Low complexity" evidence="1">
    <location>
        <begin position="69"/>
        <end position="89"/>
    </location>
</feature>
<organism evidence="2 3">
    <name type="scientific">Polyangium spumosum</name>
    <dbReference type="NCBI Taxonomy" id="889282"/>
    <lineage>
        <taxon>Bacteria</taxon>
        <taxon>Pseudomonadati</taxon>
        <taxon>Myxococcota</taxon>
        <taxon>Polyangia</taxon>
        <taxon>Polyangiales</taxon>
        <taxon>Polyangiaceae</taxon>
        <taxon>Polyangium</taxon>
    </lineage>
</organism>
<dbReference type="OrthoDB" id="5520020at2"/>
<dbReference type="PROSITE" id="PS51257">
    <property type="entry name" value="PROKAR_LIPOPROTEIN"/>
    <property type="match status" value="1"/>
</dbReference>
<protein>
    <submittedName>
        <fullName evidence="2">Uncharacterized protein</fullName>
    </submittedName>
</protein>
<dbReference type="RefSeq" id="WP_153820802.1">
    <property type="nucleotide sequence ID" value="NZ_WJIE01000005.1"/>
</dbReference>
<sequence>MLKTMQLTMLGAAALMTLGVGCGGNEKQPARSAQQQRQTPAFEAEVPADQGQLGPYGQGQAGQWGQGPTGQTEAGRGTAGQWAQGQTGQEHGDMGMLSEQEMCSSLVQHSNLRVEDIEGGVAIIATPKSGVDLSTLRGDALHIAYTMSPPAGEQRAARPTSAAERCPLFDLGQMAGRSGVIEQGNEIRILMLAQDTAGVPTLRNQTRDFVRRWGQEGIQSGQNGQQNQDR</sequence>
<name>A0A6N7PV61_9BACT</name>